<comment type="subcellular location">
    <subcellularLocation>
        <location evidence="3">Secreted</location>
    </subcellularLocation>
    <subcellularLocation>
        <location evidence="3">Bacterial flagellum</location>
    </subcellularLocation>
</comment>
<sequence length="736" mass="73004">MSSGITLSAATRQNLLSLQDTATLLSTTQSRLSTGKKVNTALDSPSNYFTAQGLSSRSSALSNLLDGVSNSIQTIQAANTGITKLQGLTDQLKSVAQQALSSSNAFTAKAGVSSTALTGATANNLLSVGATTAVGENKVGDVIAETATGPAQTSLSSIQDAIFGAGAAAGATGTLSIDGQTITLTKGTDDGSETALATAITSKLGTAGSGVTVTYDATAKTFTATGKSDGTAFAIGTDAKTQAILGTAQPAAYGTAQTATSVDVSTTQKIDNAIFASGSTATVSIDGVNVTLTKGIDDSDTATLSKSINNQLKAAGSAVTTKVVGNNLVATGTSDGGAFTIGSDATTKALFSANPVAGKFSPTATSLATGLGFVAGDTFTVNGQAVTVGRTDTLSSLAQKVSTATNGTVSATYDATAKKFSFTAADSSTAIVLGDGSTSTAKVSKLGFAAITNYGAGQGNTVADTSGLVPTQKFTASKLDGQTISVQVAGGNAVSLTFGTAAGQISTLNQLNAALAPGNAMASIDSTTGALKITTTNEAGGDSLTVSASGTNKPFSSATSSAIIGGDGANSRNALVNTFNNLLGQIDQMAADAGFNGTNLLAGDTVNVNFNDKGTSSLKITGTTVTASLLGMNAINQVDFQDSNSINAVIKTINSASSQLKSQASTLGANLAVVQNRQDFTKQMINVLDTGAANLTNADLNEEAANSQALSTRNSLGISALSLANQAQQGILQLLR</sequence>
<reference evidence="6 7" key="1">
    <citation type="submission" date="2018-04" db="EMBL/GenBank/DDBJ databases">
        <title>Methylobacterium sp. PR1016A genome.</title>
        <authorList>
            <person name="Park W."/>
        </authorList>
    </citation>
    <scope>NUCLEOTIDE SEQUENCE [LARGE SCALE GENOMIC DNA]</scope>
    <source>
        <strain evidence="6 7">PR1016A</strain>
    </source>
</reference>
<dbReference type="Pfam" id="PF00669">
    <property type="entry name" value="Flagellin_N"/>
    <property type="match status" value="1"/>
</dbReference>
<evidence type="ECO:0000259" key="5">
    <source>
        <dbReference type="Pfam" id="PF00700"/>
    </source>
</evidence>
<keyword evidence="7" id="KW-1185">Reference proteome</keyword>
<dbReference type="InterPro" id="IPR046358">
    <property type="entry name" value="Flagellin_C"/>
</dbReference>
<dbReference type="GO" id="GO:0005576">
    <property type="term" value="C:extracellular region"/>
    <property type="evidence" value="ECO:0007669"/>
    <property type="project" value="UniProtKB-SubCell"/>
</dbReference>
<evidence type="ECO:0000256" key="2">
    <source>
        <dbReference type="ARBA" id="ARBA00023143"/>
    </source>
</evidence>
<dbReference type="Gene3D" id="1.20.1330.10">
    <property type="entry name" value="f41 fragment of flagellin, N-terminal domain"/>
    <property type="match status" value="1"/>
</dbReference>
<evidence type="ECO:0000313" key="7">
    <source>
        <dbReference type="Proteomes" id="UP000244755"/>
    </source>
</evidence>
<protein>
    <recommendedName>
        <fullName evidence="3">Flagellin</fullName>
    </recommendedName>
</protein>
<dbReference type="Proteomes" id="UP000244755">
    <property type="component" value="Chromosome 1"/>
</dbReference>
<dbReference type="Pfam" id="PF00700">
    <property type="entry name" value="Flagellin_C"/>
    <property type="match status" value="1"/>
</dbReference>
<dbReference type="EMBL" id="CP028843">
    <property type="protein sequence ID" value="AWB21702.1"/>
    <property type="molecule type" value="Genomic_DNA"/>
</dbReference>
<feature type="domain" description="Flagellin N-terminal" evidence="4">
    <location>
        <begin position="10"/>
        <end position="113"/>
    </location>
</feature>
<keyword evidence="6" id="KW-0969">Cilium</keyword>
<dbReference type="OrthoDB" id="9808068at2"/>
<accession>A0A2R4WJH6</accession>
<comment type="function">
    <text evidence="3">Flagellin is the subunit protein which polymerizes to form the filaments of bacterial flagella.</text>
</comment>
<dbReference type="GO" id="GO:0009288">
    <property type="term" value="C:bacterial-type flagellum"/>
    <property type="evidence" value="ECO:0007669"/>
    <property type="project" value="UniProtKB-SubCell"/>
</dbReference>
<evidence type="ECO:0000256" key="1">
    <source>
        <dbReference type="ARBA" id="ARBA00005709"/>
    </source>
</evidence>
<keyword evidence="6" id="KW-0282">Flagellum</keyword>
<feature type="domain" description="Flagellin C-terminal" evidence="5">
    <location>
        <begin position="650"/>
        <end position="735"/>
    </location>
</feature>
<evidence type="ECO:0000256" key="3">
    <source>
        <dbReference type="RuleBase" id="RU362073"/>
    </source>
</evidence>
<dbReference type="AlphaFoldDB" id="A0A2R4WJH6"/>
<dbReference type="KEGG" id="mee:DA075_12875"/>
<keyword evidence="2 3" id="KW-0975">Bacterial flagellum</keyword>
<dbReference type="InterPro" id="IPR001029">
    <property type="entry name" value="Flagellin_N"/>
</dbReference>
<comment type="similarity">
    <text evidence="1 3">Belongs to the bacterial flagellin family.</text>
</comment>
<keyword evidence="3" id="KW-0964">Secreted</keyword>
<dbReference type="GO" id="GO:0005198">
    <property type="term" value="F:structural molecule activity"/>
    <property type="evidence" value="ECO:0007669"/>
    <property type="project" value="UniProtKB-UniRule"/>
</dbReference>
<evidence type="ECO:0000313" key="6">
    <source>
        <dbReference type="EMBL" id="AWB21702.1"/>
    </source>
</evidence>
<keyword evidence="6" id="KW-0966">Cell projection</keyword>
<organism evidence="6 7">
    <name type="scientific">Methylobacterium currus</name>
    <dbReference type="NCBI Taxonomy" id="2051553"/>
    <lineage>
        <taxon>Bacteria</taxon>
        <taxon>Pseudomonadati</taxon>
        <taxon>Pseudomonadota</taxon>
        <taxon>Alphaproteobacteria</taxon>
        <taxon>Hyphomicrobiales</taxon>
        <taxon>Methylobacteriaceae</taxon>
        <taxon>Methylobacterium</taxon>
    </lineage>
</organism>
<proteinExistence type="inferred from homology"/>
<gene>
    <name evidence="6" type="ORF">DA075_12875</name>
</gene>
<name>A0A2R4WJH6_9HYPH</name>
<dbReference type="RefSeq" id="WP_099953573.1">
    <property type="nucleotide sequence ID" value="NZ_CP028843.1"/>
</dbReference>
<evidence type="ECO:0000259" key="4">
    <source>
        <dbReference type="Pfam" id="PF00669"/>
    </source>
</evidence>
<dbReference type="SUPFAM" id="SSF64518">
    <property type="entry name" value="Phase 1 flagellin"/>
    <property type="match status" value="1"/>
</dbReference>